<dbReference type="GeneID" id="41330284"/>
<keyword evidence="1" id="KW-0472">Membrane</keyword>
<proteinExistence type="predicted"/>
<feature type="transmembrane region" description="Helical" evidence="1">
    <location>
        <begin position="294"/>
        <end position="316"/>
    </location>
</feature>
<feature type="transmembrane region" description="Helical" evidence="1">
    <location>
        <begin position="95"/>
        <end position="114"/>
    </location>
</feature>
<accession>A0A5B9DCP2</accession>
<reference evidence="2 3" key="1">
    <citation type="journal article" date="2020" name="Nature">
        <title>Isolation of an archaeon at the prokaryote-eukaryote interface.</title>
        <authorList>
            <person name="Imachi H."/>
            <person name="Nobu M.K."/>
            <person name="Nakahara N."/>
            <person name="Morono Y."/>
            <person name="Ogawara M."/>
            <person name="Takaki Y."/>
            <person name="Takano Y."/>
            <person name="Uematsu K."/>
            <person name="Ikuta T."/>
            <person name="Ito M."/>
            <person name="Matsui Y."/>
            <person name="Miyazaki M."/>
            <person name="Murata K."/>
            <person name="Saito Y."/>
            <person name="Sakai S."/>
            <person name="Song C."/>
            <person name="Tasumi E."/>
            <person name="Yamanaka Y."/>
            <person name="Yamaguchi T."/>
            <person name="Kamagata Y."/>
            <person name="Tamaki H."/>
            <person name="Takai K."/>
        </authorList>
    </citation>
    <scope>NUCLEOTIDE SEQUENCE [LARGE SCALE GENOMIC DNA]</scope>
    <source>
        <strain evidence="2 3">MK-D1</strain>
    </source>
</reference>
<dbReference type="AlphaFoldDB" id="A0A5B9DCP2"/>
<keyword evidence="3" id="KW-1185">Reference proteome</keyword>
<feature type="transmembrane region" description="Helical" evidence="1">
    <location>
        <begin position="56"/>
        <end position="74"/>
    </location>
</feature>
<organism evidence="2 3">
    <name type="scientific">Promethearchaeum syntrophicum</name>
    <dbReference type="NCBI Taxonomy" id="2594042"/>
    <lineage>
        <taxon>Archaea</taxon>
        <taxon>Promethearchaeati</taxon>
        <taxon>Promethearchaeota</taxon>
        <taxon>Promethearchaeia</taxon>
        <taxon>Promethearchaeales</taxon>
        <taxon>Promethearchaeaceae</taxon>
        <taxon>Promethearchaeum</taxon>
    </lineage>
</organism>
<evidence type="ECO:0000256" key="1">
    <source>
        <dbReference type="SAM" id="Phobius"/>
    </source>
</evidence>
<reference evidence="2 3" key="2">
    <citation type="journal article" date="2024" name="Int. J. Syst. Evol. Microbiol.">
        <title>Promethearchaeum syntrophicum gen. nov., sp. nov., an anaerobic, obligately syntrophic archaeon, the first isolate of the lineage 'Asgard' archaea, and proposal of the new archaeal phylum Promethearchaeota phyl. nov. and kingdom Promethearchaeati regn. nov.</title>
        <authorList>
            <person name="Imachi H."/>
            <person name="Nobu M.K."/>
            <person name="Kato S."/>
            <person name="Takaki Y."/>
            <person name="Miyazaki M."/>
            <person name="Miyata M."/>
            <person name="Ogawara M."/>
            <person name="Saito Y."/>
            <person name="Sakai S."/>
            <person name="Tahara Y.O."/>
            <person name="Takano Y."/>
            <person name="Tasumi E."/>
            <person name="Uematsu K."/>
            <person name="Yoshimura T."/>
            <person name="Itoh T."/>
            <person name="Ohkuma M."/>
            <person name="Takai K."/>
        </authorList>
    </citation>
    <scope>NUCLEOTIDE SEQUENCE [LARGE SCALE GENOMIC DNA]</scope>
    <source>
        <strain evidence="2 3">MK-D1</strain>
    </source>
</reference>
<name>A0A5B9DCP2_9ARCH</name>
<dbReference type="KEGG" id="psyt:DSAG12_02296"/>
<protein>
    <recommendedName>
        <fullName evidence="4">DUF4184 family protein</fullName>
    </recommendedName>
</protein>
<feature type="transmembrane region" description="Helical" evidence="1">
    <location>
        <begin position="254"/>
        <end position="274"/>
    </location>
</feature>
<feature type="transmembrane region" description="Helical" evidence="1">
    <location>
        <begin position="179"/>
        <end position="198"/>
    </location>
</feature>
<feature type="transmembrane region" description="Helical" evidence="1">
    <location>
        <begin position="210"/>
        <end position="233"/>
    </location>
</feature>
<evidence type="ECO:0008006" key="4">
    <source>
        <dbReference type="Google" id="ProtNLM"/>
    </source>
</evidence>
<feature type="transmembrane region" description="Helical" evidence="1">
    <location>
        <begin position="152"/>
        <end position="172"/>
    </location>
</feature>
<keyword evidence="1" id="KW-1133">Transmembrane helix</keyword>
<gene>
    <name evidence="2" type="ORF">DSAG12_02296</name>
</gene>
<feature type="transmembrane region" description="Helical" evidence="1">
    <location>
        <begin position="6"/>
        <end position="22"/>
    </location>
</feature>
<dbReference type="Proteomes" id="UP000321408">
    <property type="component" value="Chromosome"/>
</dbReference>
<evidence type="ECO:0000313" key="3">
    <source>
        <dbReference type="Proteomes" id="UP000321408"/>
    </source>
</evidence>
<dbReference type="EMBL" id="CP042905">
    <property type="protein sequence ID" value="QEE16466.1"/>
    <property type="molecule type" value="Genomic_DNA"/>
</dbReference>
<evidence type="ECO:0000313" key="2">
    <source>
        <dbReference type="EMBL" id="QEE16466.1"/>
    </source>
</evidence>
<sequence>MPFFGHFVIAMCIIIPIYYFNKEKFNYKIAVIFVLNNWIGPDTAQAYFFLPIDFHYLIPYLFWALPMAFFYSYISRFSIKFENHKFQIIDDKQKVLNWRNAYLLMISGGILHTVSDTIFRSNLKFKFIENIFEPRLPEIQNYGMGFGLDFGAVHLLGYLFLIFISFLIFFFFNRNLKDMILFYTSYIIIVLVSILLLGDDLAGEEFDIGVIFFALIFIFIPLFLLFYVANSVFKQDPESLKTKILSEKQIKRGLLLVSIFTLLISGVLLIWGIFCFTSPEIFEEFFKINENGVIFLGIFVLILTICALYGGIGLLLKQKSARIMTALMMSFLLVFIYPLFAVFYLYQDDVKSFYEKNI</sequence>
<keyword evidence="1" id="KW-0812">Transmembrane</keyword>
<dbReference type="RefSeq" id="WP_147663342.1">
    <property type="nucleotide sequence ID" value="NZ_CP042905.2"/>
</dbReference>
<feature type="transmembrane region" description="Helical" evidence="1">
    <location>
        <begin position="323"/>
        <end position="346"/>
    </location>
</feature>